<keyword evidence="1" id="KW-0812">Transmembrane</keyword>
<protein>
    <recommendedName>
        <fullName evidence="4">DUF304 domain-containing protein</fullName>
    </recommendedName>
</protein>
<dbReference type="PANTHER" id="PTHR37938:SF1">
    <property type="entry name" value="BLL0215 PROTEIN"/>
    <property type="match status" value="1"/>
</dbReference>
<evidence type="ECO:0000313" key="2">
    <source>
        <dbReference type="EMBL" id="OGE94546.1"/>
    </source>
</evidence>
<dbReference type="PANTHER" id="PTHR37938">
    <property type="entry name" value="BLL0215 PROTEIN"/>
    <property type="match status" value="1"/>
</dbReference>
<proteinExistence type="predicted"/>
<dbReference type="EMBL" id="MFFB01000013">
    <property type="protein sequence ID" value="OGE94546.1"/>
    <property type="molecule type" value="Genomic_DNA"/>
</dbReference>
<dbReference type="Proteomes" id="UP000177281">
    <property type="component" value="Unassembled WGS sequence"/>
</dbReference>
<dbReference type="STRING" id="1817841.A3B10_00080"/>
<dbReference type="AlphaFoldDB" id="A0A1F5PXB0"/>
<organism evidence="2 3">
    <name type="scientific">Candidatus Doudnabacteria bacterium RIFCSPLOWO2_01_FULL_44_21</name>
    <dbReference type="NCBI Taxonomy" id="1817841"/>
    <lineage>
        <taxon>Bacteria</taxon>
        <taxon>Candidatus Doudnaibacteriota</taxon>
    </lineage>
</organism>
<sequence length="186" mass="22170">MLINKKILFPGQQENEQIFIITRQHWMVLVTKLLVWFLFIIILFLSDWAINRYAPTLKKDPYLDYVNLIKTIYLLFILLGFLITWVMYYLNMQIVTNERIVDITQKSLLHHTISELHLSRIEDVTAEVNGILENFFDYGNVYVQTAAETNRFEFDRVPNPTKINKILLDLYEALPEKQKQKNPFNK</sequence>
<comment type="caution">
    <text evidence="2">The sequence shown here is derived from an EMBL/GenBank/DDBJ whole genome shotgun (WGS) entry which is preliminary data.</text>
</comment>
<feature type="transmembrane region" description="Helical" evidence="1">
    <location>
        <begin position="33"/>
        <end position="51"/>
    </location>
</feature>
<reference evidence="2 3" key="1">
    <citation type="journal article" date="2016" name="Nat. Commun.">
        <title>Thousands of microbial genomes shed light on interconnected biogeochemical processes in an aquifer system.</title>
        <authorList>
            <person name="Anantharaman K."/>
            <person name="Brown C.T."/>
            <person name="Hug L.A."/>
            <person name="Sharon I."/>
            <person name="Castelle C.J."/>
            <person name="Probst A.J."/>
            <person name="Thomas B.C."/>
            <person name="Singh A."/>
            <person name="Wilkins M.J."/>
            <person name="Karaoz U."/>
            <person name="Brodie E.L."/>
            <person name="Williams K.H."/>
            <person name="Hubbard S.S."/>
            <person name="Banfield J.F."/>
        </authorList>
    </citation>
    <scope>NUCLEOTIDE SEQUENCE [LARGE SCALE GENOMIC DNA]</scope>
</reference>
<feature type="transmembrane region" description="Helical" evidence="1">
    <location>
        <begin position="71"/>
        <end position="90"/>
    </location>
</feature>
<evidence type="ECO:0000313" key="3">
    <source>
        <dbReference type="Proteomes" id="UP000177281"/>
    </source>
</evidence>
<evidence type="ECO:0000256" key="1">
    <source>
        <dbReference type="SAM" id="Phobius"/>
    </source>
</evidence>
<keyword evidence="1" id="KW-0472">Membrane</keyword>
<gene>
    <name evidence="2" type="ORF">A3B10_00080</name>
</gene>
<accession>A0A1F5PXB0</accession>
<keyword evidence="1" id="KW-1133">Transmembrane helix</keyword>
<name>A0A1F5PXB0_9BACT</name>
<evidence type="ECO:0008006" key="4">
    <source>
        <dbReference type="Google" id="ProtNLM"/>
    </source>
</evidence>